<dbReference type="Gene3D" id="3.40.50.360">
    <property type="match status" value="1"/>
</dbReference>
<gene>
    <name evidence="16" type="ORF">DL89DRAFT_282043</name>
</gene>
<dbReference type="PANTHER" id="PTHR19384:SF17">
    <property type="entry name" value="NADPH--CYTOCHROME P450 REDUCTASE"/>
    <property type="match status" value="1"/>
</dbReference>
<evidence type="ECO:0000256" key="13">
    <source>
        <dbReference type="ARBA" id="ARBA00049342"/>
    </source>
</evidence>
<dbReference type="FunFam" id="3.40.50.80:FF:000001">
    <property type="entry name" value="NADPH--cytochrome P450 reductase 1"/>
    <property type="match status" value="1"/>
</dbReference>
<evidence type="ECO:0000256" key="12">
    <source>
        <dbReference type="ARBA" id="ARBA00023797"/>
    </source>
</evidence>
<keyword evidence="8" id="KW-0274">FAD</keyword>
<evidence type="ECO:0000313" key="17">
    <source>
        <dbReference type="Proteomes" id="UP000193922"/>
    </source>
</evidence>
<evidence type="ECO:0000256" key="6">
    <source>
        <dbReference type="ARBA" id="ARBA00022643"/>
    </source>
</evidence>
<evidence type="ECO:0000256" key="8">
    <source>
        <dbReference type="ARBA" id="ARBA00022827"/>
    </source>
</evidence>
<evidence type="ECO:0000256" key="9">
    <source>
        <dbReference type="ARBA" id="ARBA00022857"/>
    </source>
</evidence>
<evidence type="ECO:0000256" key="2">
    <source>
        <dbReference type="ARBA" id="ARBA00001974"/>
    </source>
</evidence>
<evidence type="ECO:0000259" key="15">
    <source>
        <dbReference type="PROSITE" id="PS51384"/>
    </source>
</evidence>
<dbReference type="PROSITE" id="PS51384">
    <property type="entry name" value="FAD_FR"/>
    <property type="match status" value="1"/>
</dbReference>
<dbReference type="GO" id="GO:0050660">
    <property type="term" value="F:flavin adenine dinucleotide binding"/>
    <property type="evidence" value="ECO:0007669"/>
    <property type="project" value="TreeGrafter"/>
</dbReference>
<dbReference type="SUPFAM" id="SSF63380">
    <property type="entry name" value="Riboflavin synthase domain-like"/>
    <property type="match status" value="1"/>
</dbReference>
<evidence type="ECO:0000256" key="4">
    <source>
        <dbReference type="ARBA" id="ARBA00022448"/>
    </source>
</evidence>
<comment type="cofactor">
    <cofactor evidence="1">
        <name>FMN</name>
        <dbReference type="ChEBI" id="CHEBI:58210"/>
    </cofactor>
</comment>
<dbReference type="InterPro" id="IPR003097">
    <property type="entry name" value="CysJ-like_FAD-binding"/>
</dbReference>
<keyword evidence="17" id="KW-1185">Reference proteome</keyword>
<accession>A0A1Y1WET7</accession>
<dbReference type="PROSITE" id="PS00086">
    <property type="entry name" value="CYTOCHROME_P450"/>
    <property type="match status" value="1"/>
</dbReference>
<comment type="catalytic activity">
    <reaction evidence="13">
        <text>2 oxidized [cytochrome P450] + NADPH = 2 reduced [cytochrome P450] + NADP(+) + H(+)</text>
        <dbReference type="Rhea" id="RHEA:24040"/>
        <dbReference type="Rhea" id="RHEA-COMP:14627"/>
        <dbReference type="Rhea" id="RHEA-COMP:14628"/>
        <dbReference type="ChEBI" id="CHEBI:15378"/>
        <dbReference type="ChEBI" id="CHEBI:55376"/>
        <dbReference type="ChEBI" id="CHEBI:57783"/>
        <dbReference type="ChEBI" id="CHEBI:58349"/>
        <dbReference type="ChEBI" id="CHEBI:60344"/>
        <dbReference type="EC" id="1.6.2.4"/>
    </reaction>
</comment>
<evidence type="ECO:0000256" key="11">
    <source>
        <dbReference type="ARBA" id="ARBA00023004"/>
    </source>
</evidence>
<dbReference type="InterPro" id="IPR017927">
    <property type="entry name" value="FAD-bd_FR_type"/>
</dbReference>
<dbReference type="GO" id="GO:0003958">
    <property type="term" value="F:NADPH-hemoprotein reductase activity"/>
    <property type="evidence" value="ECO:0007669"/>
    <property type="project" value="UniProtKB-EC"/>
</dbReference>
<evidence type="ECO:0000256" key="3">
    <source>
        <dbReference type="ARBA" id="ARBA00010018"/>
    </source>
</evidence>
<dbReference type="GO" id="GO:0010181">
    <property type="term" value="F:FMN binding"/>
    <property type="evidence" value="ECO:0007669"/>
    <property type="project" value="InterPro"/>
</dbReference>
<proteinExistence type="inferred from homology"/>
<keyword evidence="6" id="KW-0288">FMN</keyword>
<dbReference type="InterPro" id="IPR017972">
    <property type="entry name" value="Cyt_P450_CS"/>
</dbReference>
<dbReference type="SUPFAM" id="SSF48264">
    <property type="entry name" value="Cytochrome P450"/>
    <property type="match status" value="1"/>
</dbReference>
<dbReference type="GO" id="GO:0005506">
    <property type="term" value="F:iron ion binding"/>
    <property type="evidence" value="ECO:0007669"/>
    <property type="project" value="InterPro"/>
</dbReference>
<dbReference type="Pfam" id="PF00667">
    <property type="entry name" value="FAD_binding_1"/>
    <property type="match status" value="1"/>
</dbReference>
<sequence>MQLWTVAQWCARPCMDRAEEVTAFVVVVEQGKSVEEGVIVSFGSNSSMKQLRQSVAAKLKIADADGITLLSSQEGSEVTDVRQLLDLKATYVQTASVRRAIPYIKGYPVVGIVPMIIRDTRECLSALFGDHDTIQFYVFSTHVVATRDPAGGQLCDQRQRFPFSEVRQVGGTGLFTSSSTDPQWQLAHRLLMPAFSVSAMKIYNEEMVQVALDTNNLVSQYAANEPIDVMTLATNITFQTIGMVGFGYDFKLLESKDAPMSPFLIGMNYCLGQVKTRITRTAYWKHLPLASNYRFDAEMQGMKGHSAPDENGNLVGLSDDNIYDQVITLGIAGSETSANTLGWCLYLLDKHPKVQDAVLQEIVDLGIKPGVRPEAKQLNRLKYLTQVIKETLRLFPPVNNIDKYCEQDCVLPGGHLIEAGTIIRLHAWSIHRNHRIYRDADKFDPDRFNEQNIKDIPSGAWIPFSSGQRACIGQSLALMELRAVLAIMLCKYKFSTVGNKTIDYDPSAITTRPLDLFMTVAQRTEYPEPRTDTSAELAVGLDASSLDVGKLSAAAIAGGDLPNVTVAFGSNMGASEDYAVQMTEQLQKMGFPQVTLTTLDDWDVAAAAPSGDAKRPLVIVITSTYNGVPPDNAGQFAKFLETETRTDVLDGVDYLVFGTGNSMWRTFQKFPRYVFARLGELGATSLGEFQFGDSNEDLEEDYMQWSLRTCAMLAAKYGSSSEGYAEAVAVPRSLPFNITLVDSTAAAPFRIASENATIKANQELQDVGKSGRSTRHIEIVLDQSSGIQYQTGDHLNVYPVNKPGVVREVSAILDVDLASVVELEQTSDSSRFSRSAAAAMQGASCSVSDALQYVCDWKEAPSRELVVALGEVAGDDAAYHVLRKAADDVNTLGKQSPGWSGFVSQTRTVLDVLRRYAPLVRQVPFGSILHFVSAMTPRRYSIASCQPVVGNEVHLSVAIVDDIVNGRLYGGLATEYLALLEPGSRVSVSHRPAQAAFHLPSPPGVPVLFVGAGTGVAPFRGFLQEMKQAGTGDATLYFGCRSPEYDYLYKDELEQYVQSGTLAKLQPAFSRVGSERKYVQHHICADGAKIWDLLDSQKAHVYVCGSASKLAKDVVNTMLDVFQTHGHLSSDDASKYLADLVAAGRYVEDVW</sequence>
<dbReference type="GO" id="GO:0016705">
    <property type="term" value="F:oxidoreductase activity, acting on paired donors, with incorporation or reduction of molecular oxygen"/>
    <property type="evidence" value="ECO:0007669"/>
    <property type="project" value="InterPro"/>
</dbReference>
<keyword evidence="11" id="KW-0408">Iron</keyword>
<dbReference type="AlphaFoldDB" id="A0A1Y1WET7"/>
<dbReference type="PANTHER" id="PTHR19384">
    <property type="entry name" value="NITRIC OXIDE SYNTHASE-RELATED"/>
    <property type="match status" value="1"/>
</dbReference>
<dbReference type="EC" id="1.6.2.4" evidence="12"/>
<dbReference type="GO" id="GO:0005829">
    <property type="term" value="C:cytosol"/>
    <property type="evidence" value="ECO:0007669"/>
    <property type="project" value="TreeGrafter"/>
</dbReference>
<dbReference type="Proteomes" id="UP000193922">
    <property type="component" value="Unassembled WGS sequence"/>
</dbReference>
<dbReference type="PRINTS" id="PR00369">
    <property type="entry name" value="FLAVODOXIN"/>
</dbReference>
<name>A0A1Y1WET7_9FUNG</name>
<dbReference type="InterPro" id="IPR029039">
    <property type="entry name" value="Flavoprotein-like_sf"/>
</dbReference>
<keyword evidence="7" id="KW-0479">Metal-binding</keyword>
<comment type="similarity">
    <text evidence="3">In the N-terminal section; belongs to the cytochrome P450 family.</text>
</comment>
<dbReference type="Pfam" id="PF00175">
    <property type="entry name" value="NAD_binding_1"/>
    <property type="match status" value="1"/>
</dbReference>
<dbReference type="SUPFAM" id="SSF52218">
    <property type="entry name" value="Flavoproteins"/>
    <property type="match status" value="1"/>
</dbReference>
<dbReference type="RefSeq" id="XP_040745272.1">
    <property type="nucleotide sequence ID" value="XM_040889664.1"/>
</dbReference>
<dbReference type="PRINTS" id="PR00371">
    <property type="entry name" value="FPNCR"/>
</dbReference>
<dbReference type="Gene3D" id="2.40.30.10">
    <property type="entry name" value="Translation factors"/>
    <property type="match status" value="1"/>
</dbReference>
<dbReference type="Gene3D" id="3.40.50.80">
    <property type="entry name" value="Nucleotide-binding domain of ferredoxin-NADP reductase (FNR) module"/>
    <property type="match status" value="1"/>
</dbReference>
<evidence type="ECO:0000256" key="5">
    <source>
        <dbReference type="ARBA" id="ARBA00022630"/>
    </source>
</evidence>
<dbReference type="OrthoDB" id="1470350at2759"/>
<dbReference type="GO" id="GO:0020037">
    <property type="term" value="F:heme binding"/>
    <property type="evidence" value="ECO:0007669"/>
    <property type="project" value="InterPro"/>
</dbReference>
<dbReference type="InterPro" id="IPR001709">
    <property type="entry name" value="Flavoprot_Pyr_Nucl_cyt_Rdtase"/>
</dbReference>
<dbReference type="Gene3D" id="1.20.990.10">
    <property type="entry name" value="NADPH-cytochrome p450 Reductase, Chain A, domain 3"/>
    <property type="match status" value="1"/>
</dbReference>
<reference evidence="16 17" key="1">
    <citation type="submission" date="2016-07" db="EMBL/GenBank/DDBJ databases">
        <title>Pervasive Adenine N6-methylation of Active Genes in Fungi.</title>
        <authorList>
            <consortium name="DOE Joint Genome Institute"/>
            <person name="Mondo S.J."/>
            <person name="Dannebaum R.O."/>
            <person name="Kuo R.C."/>
            <person name="Labutti K."/>
            <person name="Haridas S."/>
            <person name="Kuo A."/>
            <person name="Salamov A."/>
            <person name="Ahrendt S.R."/>
            <person name="Lipzen A."/>
            <person name="Sullivan W."/>
            <person name="Andreopoulos W.B."/>
            <person name="Clum A."/>
            <person name="Lindquist E."/>
            <person name="Daum C."/>
            <person name="Ramamoorthy G.K."/>
            <person name="Gryganskyi A."/>
            <person name="Culley D."/>
            <person name="Magnuson J.K."/>
            <person name="James T.Y."/>
            <person name="O'Malley M.A."/>
            <person name="Stajich J.E."/>
            <person name="Spatafora J.W."/>
            <person name="Visel A."/>
            <person name="Grigoriev I.V."/>
        </authorList>
    </citation>
    <scope>NUCLEOTIDE SEQUENCE [LARGE SCALE GENOMIC DNA]</scope>
    <source>
        <strain evidence="16 17">ATCC 12442</strain>
    </source>
</reference>
<evidence type="ECO:0000259" key="14">
    <source>
        <dbReference type="PROSITE" id="PS50902"/>
    </source>
</evidence>
<evidence type="ECO:0000256" key="7">
    <source>
        <dbReference type="ARBA" id="ARBA00022723"/>
    </source>
</evidence>
<dbReference type="InterPro" id="IPR001128">
    <property type="entry name" value="Cyt_P450"/>
</dbReference>
<dbReference type="GeneID" id="63806312"/>
<dbReference type="InterPro" id="IPR039261">
    <property type="entry name" value="FNR_nucleotide-bd"/>
</dbReference>
<evidence type="ECO:0000256" key="1">
    <source>
        <dbReference type="ARBA" id="ARBA00001917"/>
    </source>
</evidence>
<dbReference type="Pfam" id="PF00067">
    <property type="entry name" value="p450"/>
    <property type="match status" value="1"/>
</dbReference>
<dbReference type="Pfam" id="PF00258">
    <property type="entry name" value="Flavodoxin_1"/>
    <property type="match status" value="1"/>
</dbReference>
<feature type="domain" description="Flavodoxin-like" evidence="14">
    <location>
        <begin position="564"/>
        <end position="710"/>
    </location>
</feature>
<dbReference type="InterPro" id="IPR017938">
    <property type="entry name" value="Riboflavin_synthase-like_b-brl"/>
</dbReference>
<protein>
    <recommendedName>
        <fullName evidence="12">NADPH--hemoprotein reductase</fullName>
        <ecNumber evidence="12">1.6.2.4</ecNumber>
    </recommendedName>
</protein>
<keyword evidence="10" id="KW-0560">Oxidoreductase</keyword>
<dbReference type="InterPro" id="IPR036396">
    <property type="entry name" value="Cyt_P450_sf"/>
</dbReference>
<keyword evidence="9" id="KW-0521">NADP</keyword>
<organism evidence="16 17">
    <name type="scientific">Linderina pennispora</name>
    <dbReference type="NCBI Taxonomy" id="61395"/>
    <lineage>
        <taxon>Eukaryota</taxon>
        <taxon>Fungi</taxon>
        <taxon>Fungi incertae sedis</taxon>
        <taxon>Zoopagomycota</taxon>
        <taxon>Kickxellomycotina</taxon>
        <taxon>Kickxellomycetes</taxon>
        <taxon>Kickxellales</taxon>
        <taxon>Kickxellaceae</taxon>
        <taxon>Linderina</taxon>
    </lineage>
</organism>
<dbReference type="InterPro" id="IPR001433">
    <property type="entry name" value="OxRdtase_FAD/NAD-bd"/>
</dbReference>
<dbReference type="EMBL" id="MCFD01000003">
    <property type="protein sequence ID" value="ORX71848.1"/>
    <property type="molecule type" value="Genomic_DNA"/>
</dbReference>
<comment type="caution">
    <text evidence="16">The sequence shown here is derived from an EMBL/GenBank/DDBJ whole genome shotgun (WGS) entry which is preliminary data.</text>
</comment>
<dbReference type="SUPFAM" id="SSF52343">
    <property type="entry name" value="Ferredoxin reductase-like, C-terminal NADP-linked domain"/>
    <property type="match status" value="1"/>
</dbReference>
<evidence type="ECO:0000313" key="16">
    <source>
        <dbReference type="EMBL" id="ORX71848.1"/>
    </source>
</evidence>
<dbReference type="InterPro" id="IPR023173">
    <property type="entry name" value="NADPH_Cyt_P450_Rdtase_alpha"/>
</dbReference>
<dbReference type="InterPro" id="IPR008254">
    <property type="entry name" value="Flavodoxin/NO_synth"/>
</dbReference>
<dbReference type="GO" id="GO:0004497">
    <property type="term" value="F:monooxygenase activity"/>
    <property type="evidence" value="ECO:0007669"/>
    <property type="project" value="InterPro"/>
</dbReference>
<dbReference type="Gene3D" id="1.10.630.10">
    <property type="entry name" value="Cytochrome P450"/>
    <property type="match status" value="1"/>
</dbReference>
<dbReference type="InterPro" id="IPR001094">
    <property type="entry name" value="Flavdoxin-like"/>
</dbReference>
<dbReference type="PROSITE" id="PS50902">
    <property type="entry name" value="FLAVODOXIN_LIKE"/>
    <property type="match status" value="1"/>
</dbReference>
<feature type="domain" description="FAD-binding FR-type" evidence="15">
    <location>
        <begin position="751"/>
        <end position="1000"/>
    </location>
</feature>
<evidence type="ECO:0000256" key="10">
    <source>
        <dbReference type="ARBA" id="ARBA00023002"/>
    </source>
</evidence>
<keyword evidence="5" id="KW-0285">Flavoprotein</keyword>
<comment type="cofactor">
    <cofactor evidence="2">
        <name>FAD</name>
        <dbReference type="ChEBI" id="CHEBI:57692"/>
    </cofactor>
</comment>
<keyword evidence="4" id="KW-0813">Transport</keyword>
<dbReference type="STRING" id="61395.A0A1Y1WET7"/>